<gene>
    <name evidence="2" type="ORF">HX095_13230</name>
</gene>
<name>A0AAW7DM26_9FLAO</name>
<evidence type="ECO:0008006" key="4">
    <source>
        <dbReference type="Google" id="ProtNLM"/>
    </source>
</evidence>
<feature type="chain" id="PRO_5043767764" description="DUF4468 domain-containing protein" evidence="1">
    <location>
        <begin position="19"/>
        <end position="196"/>
    </location>
</feature>
<organism evidence="2 3">
    <name type="scientific">Empedobacter falsenii</name>
    <dbReference type="NCBI Taxonomy" id="343874"/>
    <lineage>
        <taxon>Bacteria</taxon>
        <taxon>Pseudomonadati</taxon>
        <taxon>Bacteroidota</taxon>
        <taxon>Flavobacteriia</taxon>
        <taxon>Flavobacteriales</taxon>
        <taxon>Weeksellaceae</taxon>
        <taxon>Empedobacter</taxon>
    </lineage>
</organism>
<sequence length="196" mass="22618">MKNYLLMICFMTSILTFAQKIQVLSGNTDFLKDQKEINVQLLFDDVKFYDENKTETEYLEKREKDVLDNPKRGENYWKQWLADWNENRNVTFLDKFIKGTTKSKKLNFVKNPAAKYTLIINSEWIYPGYHAGIVVEPAKLSTTLNFVETANPSNILLSIKSDKVKGTSGKNDFVMEYGRIASAYESTGKLLGKELK</sequence>
<comment type="caution">
    <text evidence="2">The sequence shown here is derived from an EMBL/GenBank/DDBJ whole genome shotgun (WGS) entry which is preliminary data.</text>
</comment>
<accession>A0AAW7DM26</accession>
<keyword evidence="1" id="KW-0732">Signal</keyword>
<reference evidence="2" key="2">
    <citation type="journal article" date="2022" name="Sci. Total Environ.">
        <title>Prevalence, transmission, and molecular epidemiology of tet(X)-positive bacteria among humans, animals, and environmental niches in China: An epidemiological, and genomic-based study.</title>
        <authorList>
            <person name="Dong N."/>
            <person name="Zeng Y."/>
            <person name="Cai C."/>
            <person name="Sun C."/>
            <person name="Lu J."/>
            <person name="Liu C."/>
            <person name="Zhou H."/>
            <person name="Sun Q."/>
            <person name="Shu L."/>
            <person name="Wang H."/>
            <person name="Wang Y."/>
            <person name="Wang S."/>
            <person name="Wu C."/>
            <person name="Chan E.W."/>
            <person name="Chen G."/>
            <person name="Shen Z."/>
            <person name="Chen S."/>
            <person name="Zhang R."/>
        </authorList>
    </citation>
    <scope>NUCLEOTIDE SEQUENCE</scope>
    <source>
        <strain evidence="2">210</strain>
    </source>
</reference>
<dbReference type="AlphaFoldDB" id="A0AAW7DM26"/>
<proteinExistence type="predicted"/>
<evidence type="ECO:0000256" key="1">
    <source>
        <dbReference type="SAM" id="SignalP"/>
    </source>
</evidence>
<evidence type="ECO:0000313" key="2">
    <source>
        <dbReference type="EMBL" id="MDM1552172.1"/>
    </source>
</evidence>
<feature type="signal peptide" evidence="1">
    <location>
        <begin position="1"/>
        <end position="18"/>
    </location>
</feature>
<reference evidence="2" key="1">
    <citation type="submission" date="2020-06" db="EMBL/GenBank/DDBJ databases">
        <authorList>
            <person name="Dong N."/>
        </authorList>
    </citation>
    <scope>NUCLEOTIDE SEQUENCE</scope>
    <source>
        <strain evidence="2">210</strain>
    </source>
</reference>
<evidence type="ECO:0000313" key="3">
    <source>
        <dbReference type="Proteomes" id="UP001173578"/>
    </source>
</evidence>
<protein>
    <recommendedName>
        <fullName evidence="4">DUF4468 domain-containing protein</fullName>
    </recommendedName>
</protein>
<dbReference type="EMBL" id="JACALR010000006">
    <property type="protein sequence ID" value="MDM1552172.1"/>
    <property type="molecule type" value="Genomic_DNA"/>
</dbReference>
<dbReference type="Proteomes" id="UP001173578">
    <property type="component" value="Unassembled WGS sequence"/>
</dbReference>
<dbReference type="RefSeq" id="WP_286486601.1">
    <property type="nucleotide sequence ID" value="NZ_JACALR010000006.1"/>
</dbReference>